<accession>A0AAW1J0T4</accession>
<dbReference type="EMBL" id="JASPKY010000453">
    <property type="protein sequence ID" value="KAK9696362.1"/>
    <property type="molecule type" value="Genomic_DNA"/>
</dbReference>
<comment type="caution">
    <text evidence="1">The sequence shown here is derived from an EMBL/GenBank/DDBJ whole genome shotgun (WGS) entry which is preliminary data.</text>
</comment>
<protein>
    <submittedName>
        <fullName evidence="1">Uncharacterized protein</fullName>
    </submittedName>
</protein>
<evidence type="ECO:0000313" key="1">
    <source>
        <dbReference type="EMBL" id="KAK9696362.1"/>
    </source>
</evidence>
<dbReference type="AlphaFoldDB" id="A0AAW1J0T4"/>
<name>A0AAW1J0T4_POPJA</name>
<reference evidence="1 2" key="1">
    <citation type="journal article" date="2024" name="BMC Genomics">
        <title>De novo assembly and annotation of Popillia japonica's genome with initial clues to its potential as an invasive pest.</title>
        <authorList>
            <person name="Cucini C."/>
            <person name="Boschi S."/>
            <person name="Funari R."/>
            <person name="Cardaioli E."/>
            <person name="Iannotti N."/>
            <person name="Marturano G."/>
            <person name="Paoli F."/>
            <person name="Bruttini M."/>
            <person name="Carapelli A."/>
            <person name="Frati F."/>
            <person name="Nardi F."/>
        </authorList>
    </citation>
    <scope>NUCLEOTIDE SEQUENCE [LARGE SCALE GENOMIC DNA]</scope>
    <source>
        <strain evidence="1">DMR45628</strain>
    </source>
</reference>
<evidence type="ECO:0000313" key="2">
    <source>
        <dbReference type="Proteomes" id="UP001458880"/>
    </source>
</evidence>
<organism evidence="1 2">
    <name type="scientific">Popillia japonica</name>
    <name type="common">Japanese beetle</name>
    <dbReference type="NCBI Taxonomy" id="7064"/>
    <lineage>
        <taxon>Eukaryota</taxon>
        <taxon>Metazoa</taxon>
        <taxon>Ecdysozoa</taxon>
        <taxon>Arthropoda</taxon>
        <taxon>Hexapoda</taxon>
        <taxon>Insecta</taxon>
        <taxon>Pterygota</taxon>
        <taxon>Neoptera</taxon>
        <taxon>Endopterygota</taxon>
        <taxon>Coleoptera</taxon>
        <taxon>Polyphaga</taxon>
        <taxon>Scarabaeiformia</taxon>
        <taxon>Scarabaeidae</taxon>
        <taxon>Rutelinae</taxon>
        <taxon>Popillia</taxon>
    </lineage>
</organism>
<gene>
    <name evidence="1" type="ORF">QE152_g31941</name>
</gene>
<proteinExistence type="predicted"/>
<keyword evidence="2" id="KW-1185">Reference proteome</keyword>
<dbReference type="Proteomes" id="UP001458880">
    <property type="component" value="Unassembled WGS sequence"/>
</dbReference>
<sequence>MVQIEALHCQCLEHAAQQLKLFEHSADIGEENVHYKHVQQPPYFNEILGTLESYLDILVRITTRNFFKLEQCIVTYFLIHKLVSLEDMKVLMFTTIAGSSVYPILKKLAASRKPVELTDKITIIFLQDNAPPVSEIYERLIFTKCVKKSDQSIAESVVALRKLART</sequence>